<dbReference type="AlphaFoldDB" id="A0A4Y8ZIV5"/>
<feature type="transmembrane region" description="Helical" evidence="1">
    <location>
        <begin position="44"/>
        <end position="65"/>
    </location>
</feature>
<protein>
    <recommendedName>
        <fullName evidence="4">AI-2E family transporter</fullName>
    </recommendedName>
</protein>
<comment type="caution">
    <text evidence="2">The sequence shown here is derived from an EMBL/GenBank/DDBJ whole genome shotgun (WGS) entry which is preliminary data.</text>
</comment>
<evidence type="ECO:0000313" key="2">
    <source>
        <dbReference type="EMBL" id="MBB5849570.1"/>
    </source>
</evidence>
<feature type="transmembrane region" description="Helical" evidence="1">
    <location>
        <begin position="20"/>
        <end position="38"/>
    </location>
</feature>
<keyword evidence="3" id="KW-1185">Reference proteome</keyword>
<keyword evidence="1" id="KW-0472">Membrane</keyword>
<organism evidence="2 3">
    <name type="scientific">Micrococcus endophyticus</name>
    <dbReference type="NCBI Taxonomy" id="455343"/>
    <lineage>
        <taxon>Bacteria</taxon>
        <taxon>Bacillati</taxon>
        <taxon>Actinomycetota</taxon>
        <taxon>Actinomycetes</taxon>
        <taxon>Micrococcales</taxon>
        <taxon>Micrococcaceae</taxon>
        <taxon>Micrococcus</taxon>
    </lineage>
</organism>
<dbReference type="Proteomes" id="UP000567246">
    <property type="component" value="Unassembled WGS sequence"/>
</dbReference>
<keyword evidence="1" id="KW-0812">Transmembrane</keyword>
<reference evidence="2 3" key="1">
    <citation type="submission" date="2020-08" db="EMBL/GenBank/DDBJ databases">
        <title>Sequencing the genomes of 1000 actinobacteria strains.</title>
        <authorList>
            <person name="Klenk H.-P."/>
        </authorList>
    </citation>
    <scope>NUCLEOTIDE SEQUENCE [LARGE SCALE GENOMIC DNA]</scope>
    <source>
        <strain evidence="2 3">DSM 17945</strain>
    </source>
</reference>
<sequence length="70" mass="7498">MTTPAASTESRSVRRAERTITFLLLALATAVVVVLGLTTELTTLPRLGITLGALVVAYPVLRMLLYPRSA</sequence>
<gene>
    <name evidence="2" type="ORF">HDA33_002134</name>
</gene>
<keyword evidence="1" id="KW-1133">Transmembrane helix</keyword>
<name>A0A4Y8ZIV5_9MICC</name>
<evidence type="ECO:0000313" key="3">
    <source>
        <dbReference type="Proteomes" id="UP000567246"/>
    </source>
</evidence>
<dbReference type="RefSeq" id="WP_184173187.1">
    <property type="nucleotide sequence ID" value="NZ_BAABAG010000018.1"/>
</dbReference>
<evidence type="ECO:0008006" key="4">
    <source>
        <dbReference type="Google" id="ProtNLM"/>
    </source>
</evidence>
<evidence type="ECO:0000256" key="1">
    <source>
        <dbReference type="SAM" id="Phobius"/>
    </source>
</evidence>
<dbReference type="EMBL" id="JACHMW010000001">
    <property type="protein sequence ID" value="MBB5849570.1"/>
    <property type="molecule type" value="Genomic_DNA"/>
</dbReference>
<accession>A0A4Y8ZIV5</accession>
<proteinExistence type="predicted"/>